<feature type="region of interest" description="Disordered" evidence="1">
    <location>
        <begin position="19"/>
        <end position="43"/>
    </location>
</feature>
<name>A0A9N7UAW5_PLEPL</name>
<gene>
    <name evidence="2" type="ORF">PLEPLA_LOCUS14822</name>
</gene>
<evidence type="ECO:0000313" key="2">
    <source>
        <dbReference type="EMBL" id="CAB1426884.1"/>
    </source>
</evidence>
<keyword evidence="3" id="KW-1185">Reference proteome</keyword>
<accession>A0A9N7UAW5</accession>
<evidence type="ECO:0000313" key="3">
    <source>
        <dbReference type="Proteomes" id="UP001153269"/>
    </source>
</evidence>
<dbReference type="AlphaFoldDB" id="A0A9N7UAW5"/>
<sequence length="130" mass="14299">MRVQCCDCWSGCEADVVGSVQTSDGSRDKPAPESQSADKDEEAGVGRVCGNVYCRRNSVSVLDVWRLRSQDTPGPLTSAEGDNVWKVTGFLSTQVSSVDRCDQRSRNPLQQTHISISVTKRLPEFKTLSF</sequence>
<proteinExistence type="predicted"/>
<feature type="compositionally biased region" description="Basic and acidic residues" evidence="1">
    <location>
        <begin position="25"/>
        <end position="43"/>
    </location>
</feature>
<dbReference type="EMBL" id="CADEAL010000924">
    <property type="protein sequence ID" value="CAB1426884.1"/>
    <property type="molecule type" value="Genomic_DNA"/>
</dbReference>
<organism evidence="2 3">
    <name type="scientific">Pleuronectes platessa</name>
    <name type="common">European plaice</name>
    <dbReference type="NCBI Taxonomy" id="8262"/>
    <lineage>
        <taxon>Eukaryota</taxon>
        <taxon>Metazoa</taxon>
        <taxon>Chordata</taxon>
        <taxon>Craniata</taxon>
        <taxon>Vertebrata</taxon>
        <taxon>Euteleostomi</taxon>
        <taxon>Actinopterygii</taxon>
        <taxon>Neopterygii</taxon>
        <taxon>Teleostei</taxon>
        <taxon>Neoteleostei</taxon>
        <taxon>Acanthomorphata</taxon>
        <taxon>Carangaria</taxon>
        <taxon>Pleuronectiformes</taxon>
        <taxon>Pleuronectoidei</taxon>
        <taxon>Pleuronectidae</taxon>
        <taxon>Pleuronectes</taxon>
    </lineage>
</organism>
<evidence type="ECO:0000256" key="1">
    <source>
        <dbReference type="SAM" id="MobiDB-lite"/>
    </source>
</evidence>
<protein>
    <submittedName>
        <fullName evidence="2">Uncharacterized protein</fullName>
    </submittedName>
</protein>
<comment type="caution">
    <text evidence="2">The sequence shown here is derived from an EMBL/GenBank/DDBJ whole genome shotgun (WGS) entry which is preliminary data.</text>
</comment>
<reference evidence="2" key="1">
    <citation type="submission" date="2020-03" db="EMBL/GenBank/DDBJ databases">
        <authorList>
            <person name="Weist P."/>
        </authorList>
    </citation>
    <scope>NUCLEOTIDE SEQUENCE</scope>
</reference>
<dbReference type="Proteomes" id="UP001153269">
    <property type="component" value="Unassembled WGS sequence"/>
</dbReference>